<reference evidence="2 3" key="1">
    <citation type="submission" date="2021-06" db="EMBL/GenBank/DDBJ databases">
        <authorList>
            <person name="Criscuolo A."/>
        </authorList>
    </citation>
    <scope>NUCLEOTIDE SEQUENCE [LARGE SCALE GENOMIC DNA]</scope>
    <source>
        <strain evidence="3">CIP 111802</strain>
    </source>
</reference>
<proteinExistence type="predicted"/>
<evidence type="ECO:0000313" key="3">
    <source>
        <dbReference type="Proteomes" id="UP000730618"/>
    </source>
</evidence>
<organism evidence="2 3">
    <name type="scientific">Paenibacillus allorhizosphaerae</name>
    <dbReference type="NCBI Taxonomy" id="2849866"/>
    <lineage>
        <taxon>Bacteria</taxon>
        <taxon>Bacillati</taxon>
        <taxon>Bacillota</taxon>
        <taxon>Bacilli</taxon>
        <taxon>Bacillales</taxon>
        <taxon>Paenibacillaceae</taxon>
        <taxon>Paenibacillus</taxon>
    </lineage>
</organism>
<name>A0ABN7TDJ8_9BACL</name>
<dbReference type="EMBL" id="CAJVCE010000002">
    <property type="protein sequence ID" value="CAG7625216.1"/>
    <property type="molecule type" value="Genomic_DNA"/>
</dbReference>
<dbReference type="InterPro" id="IPR052043">
    <property type="entry name" value="PolySaccharide_Degr_Enz"/>
</dbReference>
<dbReference type="Proteomes" id="UP000730618">
    <property type="component" value="Unassembled WGS sequence"/>
</dbReference>
<sequence>MISNHQNITSAQVAQAKAVLRKVYAYMTSSDSDAWGMDIDRWDWTPGVGLISILHSYEATQEAGTLHYLERWVERNQEKAALAKVINSMAPYAVFPELYRSTQRRFFLEEAVKIGDWMLHEAPRTREGAFEHTVTEKANFPEQVWADTIFMAVLFLARLAALTGRADYAKEALEQVAVHFRLLQDRDSGVMYHGWNCLQGDHMSAAKWTRANAWVVIGFPLIAKELQPMMPIPGELLDRYREMVDGLLGYRGENGLWHTVMDREDFYQETSGSAGIAAGIICSVRHGLLDRSYLDKAAPTFAEVLNRIDEEGQVLGVSGGTPIMKTIEDYNRIPVIPTLYGQGLALMLLAEMARLEV</sequence>
<dbReference type="PANTHER" id="PTHR33886">
    <property type="entry name" value="UNSATURATED RHAMNOGALACTURONAN HYDROLASE (EUROFUNG)"/>
    <property type="match status" value="1"/>
</dbReference>
<evidence type="ECO:0000256" key="1">
    <source>
        <dbReference type="ARBA" id="ARBA00022801"/>
    </source>
</evidence>
<dbReference type="Pfam" id="PF07470">
    <property type="entry name" value="Glyco_hydro_88"/>
    <property type="match status" value="1"/>
</dbReference>
<dbReference type="RefSeq" id="WP_218097470.1">
    <property type="nucleotide sequence ID" value="NZ_CAJVCE010000002.1"/>
</dbReference>
<dbReference type="GO" id="GO:0102211">
    <property type="term" value="F:unsaturated rhamnogalacturonyl hydrolase activity"/>
    <property type="evidence" value="ECO:0007669"/>
    <property type="project" value="UniProtKB-EC"/>
</dbReference>
<dbReference type="PANTHER" id="PTHR33886:SF8">
    <property type="entry name" value="UNSATURATED RHAMNOGALACTURONAN HYDROLASE (EUROFUNG)"/>
    <property type="match status" value="1"/>
</dbReference>
<protein>
    <submittedName>
        <fullName evidence="2">Unsaturated rhamnogalacturonyl hydrolase YesR</fullName>
        <ecNumber evidence="2">3.2.1.172</ecNumber>
    </submittedName>
</protein>
<evidence type="ECO:0000313" key="2">
    <source>
        <dbReference type="EMBL" id="CAG7625216.1"/>
    </source>
</evidence>
<dbReference type="InterPro" id="IPR010905">
    <property type="entry name" value="Glyco_hydro_88"/>
</dbReference>
<gene>
    <name evidence="2" type="primary">yesR_1</name>
    <name evidence="2" type="ORF">PAECIP111802_01146</name>
</gene>
<comment type="caution">
    <text evidence="2">The sequence shown here is derived from an EMBL/GenBank/DDBJ whole genome shotgun (WGS) entry which is preliminary data.</text>
</comment>
<keyword evidence="3" id="KW-1185">Reference proteome</keyword>
<dbReference type="EC" id="3.2.1.172" evidence="2"/>
<keyword evidence="2" id="KW-0326">Glycosidase</keyword>
<accession>A0ABN7TDJ8</accession>
<keyword evidence="1 2" id="KW-0378">Hydrolase</keyword>